<keyword evidence="1" id="KW-0732">Signal</keyword>
<accession>A0A9D1E7L5</accession>
<dbReference type="PROSITE" id="PS51257">
    <property type="entry name" value="PROKAR_LIPOPROTEIN"/>
    <property type="match status" value="1"/>
</dbReference>
<evidence type="ECO:0000313" key="2">
    <source>
        <dbReference type="EMBL" id="HIR69795.1"/>
    </source>
</evidence>
<evidence type="ECO:0008006" key="4">
    <source>
        <dbReference type="Google" id="ProtNLM"/>
    </source>
</evidence>
<protein>
    <recommendedName>
        <fullName evidence="4">Extracellular solute-binding protein</fullName>
    </recommendedName>
</protein>
<sequence>MKAKRLLSMGLAAAVCVGTLGLAGCGSKGSDSAENTFSWWLYTDDGAGTYYNSFEDNPSVQWLNQQYWDTENHTLGTADNGSELHFTFQTPIEGSEQDNFNTMIGTGEYTDLLDMSLIADPMGFYDDGVIMEITDYVEKYMPDYVAYLDANPSLKSQVSRTDEDGTTHYYYVANILDGPELPWGGFVYRRDWVVEYAEPTDYVWDWDSDYVKENGHPEVTPLEKAKEQNNLNGWKQNEVTEFTANQGEDPNNTYTDNVIFPSGTSDPLTISDWEWMFEAFTKAIDEKGFADDSDAYAVSMYYPGYITTGDLVSSFGGGGGYWSVDEDNQVYFSGASDNFRTYLDCLHNWYEQGWLDEVFETRTGDAFYMVNMNGTNMGKVGLWYGLTGTIGTTIRATCEDPTDQQNAFVMACASPINDVYGTADQMYKDPDTFYQGSRVAGGVALTDKCESRSEEELAALFTYFNWMFTEVGSDFHTFGLNADQLASADLDDNLYEEYGMDAAYTKTTDESGNVVYTSLIDTSLDGNAFTAARMAGGLTKTGVGEDIGYSIDRGYSNITEQGTNEWARYESIGAVSTYTDDIMDGEDRDAWDKAYNDIYQWWGTVLPTMIKDGVTDESWNSMVDKLRNDFNIDQVTEIAQKYIDEIQPR</sequence>
<dbReference type="Gene3D" id="3.40.190.10">
    <property type="entry name" value="Periplasmic binding protein-like II"/>
    <property type="match status" value="3"/>
</dbReference>
<dbReference type="AlphaFoldDB" id="A0A9D1E7L5"/>
<gene>
    <name evidence="2" type="ORF">IAA55_00760</name>
</gene>
<reference evidence="2" key="1">
    <citation type="submission" date="2020-10" db="EMBL/GenBank/DDBJ databases">
        <authorList>
            <person name="Gilroy R."/>
        </authorList>
    </citation>
    <scope>NUCLEOTIDE SEQUENCE</scope>
    <source>
        <strain evidence="2">ChiSjej5B23-6657</strain>
    </source>
</reference>
<reference evidence="2" key="2">
    <citation type="journal article" date="2021" name="PeerJ">
        <title>Extensive microbial diversity within the chicken gut microbiome revealed by metagenomics and culture.</title>
        <authorList>
            <person name="Gilroy R."/>
            <person name="Ravi A."/>
            <person name="Getino M."/>
            <person name="Pursley I."/>
            <person name="Horton D.L."/>
            <person name="Alikhan N.F."/>
            <person name="Baker D."/>
            <person name="Gharbi K."/>
            <person name="Hall N."/>
            <person name="Watson M."/>
            <person name="Adriaenssens E.M."/>
            <person name="Foster-Nyarko E."/>
            <person name="Jarju S."/>
            <person name="Secka A."/>
            <person name="Antonio M."/>
            <person name="Oren A."/>
            <person name="Chaudhuri R.R."/>
            <person name="La Ragione R."/>
            <person name="Hildebrand F."/>
            <person name="Pallen M.J."/>
        </authorList>
    </citation>
    <scope>NUCLEOTIDE SEQUENCE</scope>
    <source>
        <strain evidence="2">ChiSjej5B23-6657</strain>
    </source>
</reference>
<evidence type="ECO:0000256" key="1">
    <source>
        <dbReference type="SAM" id="SignalP"/>
    </source>
</evidence>
<proteinExistence type="predicted"/>
<organism evidence="2 3">
    <name type="scientific">Candidatus Pullilachnospira gallistercoris</name>
    <dbReference type="NCBI Taxonomy" id="2840911"/>
    <lineage>
        <taxon>Bacteria</taxon>
        <taxon>Bacillati</taxon>
        <taxon>Bacillota</taxon>
        <taxon>Clostridia</taxon>
        <taxon>Lachnospirales</taxon>
        <taxon>Lachnospiraceae</taxon>
        <taxon>Lachnospiraceae incertae sedis</taxon>
        <taxon>Candidatus Pullilachnospira</taxon>
    </lineage>
</organism>
<dbReference type="Proteomes" id="UP000823912">
    <property type="component" value="Unassembled WGS sequence"/>
</dbReference>
<feature type="chain" id="PRO_5038471012" description="Extracellular solute-binding protein" evidence="1">
    <location>
        <begin position="24"/>
        <end position="649"/>
    </location>
</feature>
<dbReference type="SUPFAM" id="SSF53850">
    <property type="entry name" value="Periplasmic binding protein-like II"/>
    <property type="match status" value="2"/>
</dbReference>
<comment type="caution">
    <text evidence="2">The sequence shown here is derived from an EMBL/GenBank/DDBJ whole genome shotgun (WGS) entry which is preliminary data.</text>
</comment>
<feature type="signal peptide" evidence="1">
    <location>
        <begin position="1"/>
        <end position="23"/>
    </location>
</feature>
<evidence type="ECO:0000313" key="3">
    <source>
        <dbReference type="Proteomes" id="UP000823912"/>
    </source>
</evidence>
<dbReference type="EMBL" id="DVHM01000010">
    <property type="protein sequence ID" value="HIR69795.1"/>
    <property type="molecule type" value="Genomic_DNA"/>
</dbReference>
<name>A0A9D1E7L5_9FIRM</name>